<dbReference type="GO" id="GO:0005829">
    <property type="term" value="C:cytosol"/>
    <property type="evidence" value="ECO:0007669"/>
    <property type="project" value="TreeGrafter"/>
</dbReference>
<dbReference type="InterPro" id="IPR017926">
    <property type="entry name" value="GATASE"/>
</dbReference>
<organism evidence="2 3">
    <name type="scientific">Candidatus Magasanikbacteria bacterium CG11_big_fil_rev_8_21_14_0_20_43_7</name>
    <dbReference type="NCBI Taxonomy" id="1974654"/>
    <lineage>
        <taxon>Bacteria</taxon>
        <taxon>Candidatus Magasanikiibacteriota</taxon>
    </lineage>
</organism>
<dbReference type="Proteomes" id="UP000229782">
    <property type="component" value="Unassembled WGS sequence"/>
</dbReference>
<dbReference type="GO" id="GO:0016740">
    <property type="term" value="F:transferase activity"/>
    <property type="evidence" value="ECO:0007669"/>
    <property type="project" value="UniProtKB-KW"/>
</dbReference>
<dbReference type="AlphaFoldDB" id="A0A2H0N339"/>
<dbReference type="CDD" id="cd01741">
    <property type="entry name" value="GATase1_1"/>
    <property type="match status" value="1"/>
</dbReference>
<name>A0A2H0N339_9BACT</name>
<dbReference type="EMBL" id="PCWM01000020">
    <property type="protein sequence ID" value="PIR03300.1"/>
    <property type="molecule type" value="Genomic_DNA"/>
</dbReference>
<dbReference type="PANTHER" id="PTHR42695:SF5">
    <property type="entry name" value="GLUTAMINE AMIDOTRANSFERASE YLR126C-RELATED"/>
    <property type="match status" value="1"/>
</dbReference>
<dbReference type="SUPFAM" id="SSF52317">
    <property type="entry name" value="Class I glutamine amidotransferase-like"/>
    <property type="match status" value="1"/>
</dbReference>
<sequence>MEKEILLVKNSTRESPGLLEVELNDRGIEYTLVDLEQGQTFPPVKNYGAVVVLGGPDSANDENEKMKNELTRIRETIATNIPYLGICLGLQTLVNAVGGSVEKSPTREVGFIDPDGNNFTVELTDDGKQDPLFKGLNHTFNIFHLHGETVRLTNDMTLLAIGKYCQNQIVKVGTNTYGIQCHFELTTEMFETWITQDPDLLQLDTGHLRANFATIRDQYTRVGRQLCKNFLQIAGY</sequence>
<dbReference type="InterPro" id="IPR044992">
    <property type="entry name" value="ChyE-like"/>
</dbReference>
<feature type="domain" description="Glutamine amidotransferase" evidence="1">
    <location>
        <begin position="22"/>
        <end position="190"/>
    </location>
</feature>
<dbReference type="Pfam" id="PF00117">
    <property type="entry name" value="GATase"/>
    <property type="match status" value="1"/>
</dbReference>
<evidence type="ECO:0000259" key="1">
    <source>
        <dbReference type="Pfam" id="PF00117"/>
    </source>
</evidence>
<proteinExistence type="predicted"/>
<protein>
    <submittedName>
        <fullName evidence="2">Glutamine amidotransferase</fullName>
    </submittedName>
</protein>
<dbReference type="Gene3D" id="3.40.50.880">
    <property type="match status" value="1"/>
</dbReference>
<dbReference type="InterPro" id="IPR029062">
    <property type="entry name" value="Class_I_gatase-like"/>
</dbReference>
<evidence type="ECO:0000313" key="3">
    <source>
        <dbReference type="Proteomes" id="UP000229782"/>
    </source>
</evidence>
<comment type="caution">
    <text evidence="2">The sequence shown here is derived from an EMBL/GenBank/DDBJ whole genome shotgun (WGS) entry which is preliminary data.</text>
</comment>
<dbReference type="PROSITE" id="PS51273">
    <property type="entry name" value="GATASE_TYPE_1"/>
    <property type="match status" value="1"/>
</dbReference>
<keyword evidence="2" id="KW-0808">Transferase</keyword>
<dbReference type="PANTHER" id="PTHR42695">
    <property type="entry name" value="GLUTAMINE AMIDOTRANSFERASE YLR126C-RELATED"/>
    <property type="match status" value="1"/>
</dbReference>
<gene>
    <name evidence="2" type="ORF">COV60_01120</name>
</gene>
<evidence type="ECO:0000313" key="2">
    <source>
        <dbReference type="EMBL" id="PIR03300.1"/>
    </source>
</evidence>
<keyword evidence="2" id="KW-0315">Glutamine amidotransferase</keyword>
<reference evidence="2 3" key="1">
    <citation type="submission" date="2017-09" db="EMBL/GenBank/DDBJ databases">
        <title>Depth-based differentiation of microbial function through sediment-hosted aquifers and enrichment of novel symbionts in the deep terrestrial subsurface.</title>
        <authorList>
            <person name="Probst A.J."/>
            <person name="Ladd B."/>
            <person name="Jarett J.K."/>
            <person name="Geller-Mcgrath D.E."/>
            <person name="Sieber C.M."/>
            <person name="Emerson J.B."/>
            <person name="Anantharaman K."/>
            <person name="Thomas B.C."/>
            <person name="Malmstrom R."/>
            <person name="Stieglmeier M."/>
            <person name="Klingl A."/>
            <person name="Woyke T."/>
            <person name="Ryan C.M."/>
            <person name="Banfield J.F."/>
        </authorList>
    </citation>
    <scope>NUCLEOTIDE SEQUENCE [LARGE SCALE GENOMIC DNA]</scope>
    <source>
        <strain evidence="2">CG11_big_fil_rev_8_21_14_0_20_43_7</strain>
    </source>
</reference>
<accession>A0A2H0N339</accession>